<keyword evidence="2" id="KW-1185">Reference proteome</keyword>
<reference evidence="1" key="1">
    <citation type="journal article" date="2019" name="PLoS Negl. Trop. Dis.">
        <title>Revisiting the worldwide diversity of Leptospira species in the environment.</title>
        <authorList>
            <person name="Vincent A.T."/>
            <person name="Schiettekatte O."/>
            <person name="Bourhy P."/>
            <person name="Veyrier F.J."/>
            <person name="Picardeau M."/>
        </authorList>
    </citation>
    <scope>NUCLEOTIDE SEQUENCE [LARGE SCALE GENOMIC DNA]</scope>
    <source>
        <strain evidence="1">201702454</strain>
    </source>
</reference>
<dbReference type="EMBL" id="RQGG01000050">
    <property type="protein sequence ID" value="TGL47262.1"/>
    <property type="molecule type" value="Genomic_DNA"/>
</dbReference>
<dbReference type="AlphaFoldDB" id="A0A4R9JP34"/>
<proteinExistence type="predicted"/>
<accession>A0A4R9JP34</accession>
<dbReference type="OrthoDB" id="326486at2"/>
<gene>
    <name evidence="1" type="ORF">EHQ59_16715</name>
</gene>
<organism evidence="1 2">
    <name type="scientific">Leptospira kemamanensis</name>
    <dbReference type="NCBI Taxonomy" id="2484942"/>
    <lineage>
        <taxon>Bacteria</taxon>
        <taxon>Pseudomonadati</taxon>
        <taxon>Spirochaetota</taxon>
        <taxon>Spirochaetia</taxon>
        <taxon>Leptospirales</taxon>
        <taxon>Leptospiraceae</taxon>
        <taxon>Leptospira</taxon>
    </lineage>
</organism>
<comment type="caution">
    <text evidence="1">The sequence shown here is derived from an EMBL/GenBank/DDBJ whole genome shotgun (WGS) entry which is preliminary data.</text>
</comment>
<evidence type="ECO:0000313" key="1">
    <source>
        <dbReference type="EMBL" id="TGL47262.1"/>
    </source>
</evidence>
<name>A0A4R9JP34_9LEPT</name>
<sequence length="286" mass="33961">MWKFPKTYELTISFEHLPMFETQLQEMVLEWETSHFSFLRPFWVLDWKTKPEPLGHSGFSLSLQRELSFFDSIRFFCFPHSFAKEKKDRLTNSLRDKLRGKGITNQSPKEKTSHFEKIQSYFQEPTELRLKDVTTIQASLQLEGMLIPLPMRHIQMHEGDSHLVLRMGLLKTIHYRLHSKTFQPPYPKLAECYIQTRDTHKDKSFGNVYYSFLGYFLEIETDEYLLPYFGLKPTVPQPIRETIPKDIWNAIKDVPKSDWILTSLKAEELEFRPVYQVSTSLPHHLK</sequence>
<protein>
    <submittedName>
        <fullName evidence="1">Uncharacterized protein</fullName>
    </submittedName>
</protein>
<dbReference type="Proteomes" id="UP000297609">
    <property type="component" value="Unassembled WGS sequence"/>
</dbReference>
<evidence type="ECO:0000313" key="2">
    <source>
        <dbReference type="Proteomes" id="UP000297609"/>
    </source>
</evidence>